<gene>
    <name evidence="11" type="ORF">D7231_26840</name>
</gene>
<dbReference type="Gene3D" id="1.20.1560.10">
    <property type="entry name" value="ABC transporter type 1, transmembrane domain"/>
    <property type="match status" value="1"/>
</dbReference>
<evidence type="ECO:0000259" key="9">
    <source>
        <dbReference type="PROSITE" id="PS50893"/>
    </source>
</evidence>
<comment type="caution">
    <text evidence="11">The sequence shown here is derived from an EMBL/GenBank/DDBJ whole genome shotgun (WGS) entry which is preliminary data.</text>
</comment>
<dbReference type="GO" id="GO:0005524">
    <property type="term" value="F:ATP binding"/>
    <property type="evidence" value="ECO:0007669"/>
    <property type="project" value="UniProtKB-KW"/>
</dbReference>
<dbReference type="SUPFAM" id="SSF52540">
    <property type="entry name" value="P-loop containing nucleoside triphosphate hydrolases"/>
    <property type="match status" value="1"/>
</dbReference>
<feature type="transmembrane region" description="Helical" evidence="8">
    <location>
        <begin position="297"/>
        <end position="322"/>
    </location>
</feature>
<accession>A0A3B0AYG3</accession>
<sequence>MTPFARRPPRTFPVSDSELLLFGGALRPDKAFVTHERPLLRLSFWAMARQLPAMVATVARAAWSEDPRALCALLGAELCQGLTRAFGLVAANRALTALFTAGPTPARLREALPSLMAVTSVAAATALLSAVSLAAAGQLEPKVERVCTARFYRGAVRVELAVLEDKDFHRLLDAGRFGTDSVRLMIGSSVTVVNALVGLAASAGVLALLHPSLVFMLVLVAAPKGWGAVVTARRQYASRHAWIEHRRAISVITSTLTGHDTAAEIRVHDAGRMLVGAYDDMAATVEKEQQRLARAEAVTCSAASALSGGAALAVYGVLWLLLASGGMPLAVAGTAVIAVRAAGASLTALVTQTNRLYEEAMYLGDLERACTEAERHAIPAGGTPLPHGVKEIRLENVTFRYPGAPVAALSDVSLTVPPGKVVALVGANGSGKTTLSKLVAGLYLPTSGHLYWNGVEIRDADRDQLFDHVAVLSQDFPRWPMTARANVHIGRPGASPDQARIERAAAEAGATGVVSSLPHQWDSLVVKGFERGTQISGGQWQRLGSARARYRRAPLLIVDEPTSALDPRAEAEAFQSLRTLTDDGTTVLLITHRLAATATADLIYVLDHGQVVGKGTHEELMAVEGGLYRSMYELQAAQYGIGAQQSAAGAAPGQAPAPAAATTATALRTGPPHAQPAQT</sequence>
<dbReference type="SMART" id="SM00382">
    <property type="entry name" value="AAA"/>
    <property type="match status" value="1"/>
</dbReference>
<dbReference type="RefSeq" id="WP_120758121.1">
    <property type="nucleotide sequence ID" value="NZ_JBFADQ010000039.1"/>
</dbReference>
<evidence type="ECO:0000256" key="1">
    <source>
        <dbReference type="ARBA" id="ARBA00004651"/>
    </source>
</evidence>
<dbReference type="InterPro" id="IPR036640">
    <property type="entry name" value="ABC1_TM_sf"/>
</dbReference>
<feature type="domain" description="ABC transmembrane type-1" evidence="10">
    <location>
        <begin position="78"/>
        <end position="358"/>
    </location>
</feature>
<dbReference type="Proteomes" id="UP000270343">
    <property type="component" value="Unassembled WGS sequence"/>
</dbReference>
<keyword evidence="6 8" id="KW-0472">Membrane</keyword>
<dbReference type="InterPro" id="IPR003593">
    <property type="entry name" value="AAA+_ATPase"/>
</dbReference>
<evidence type="ECO:0000256" key="7">
    <source>
        <dbReference type="SAM" id="MobiDB-lite"/>
    </source>
</evidence>
<evidence type="ECO:0000313" key="11">
    <source>
        <dbReference type="EMBL" id="RKN65412.1"/>
    </source>
</evidence>
<dbReference type="PANTHER" id="PTHR43394:SF1">
    <property type="entry name" value="ATP-BINDING CASSETTE SUB-FAMILY B MEMBER 10, MITOCHONDRIAL"/>
    <property type="match status" value="1"/>
</dbReference>
<keyword evidence="2 8" id="KW-0812">Transmembrane</keyword>
<dbReference type="PROSITE" id="PS50929">
    <property type="entry name" value="ABC_TM1F"/>
    <property type="match status" value="1"/>
</dbReference>
<keyword evidence="3" id="KW-0547">Nucleotide-binding</keyword>
<evidence type="ECO:0000256" key="3">
    <source>
        <dbReference type="ARBA" id="ARBA00022741"/>
    </source>
</evidence>
<dbReference type="SUPFAM" id="SSF90123">
    <property type="entry name" value="ABC transporter transmembrane region"/>
    <property type="match status" value="1"/>
</dbReference>
<dbReference type="InterPro" id="IPR011527">
    <property type="entry name" value="ABC1_TM_dom"/>
</dbReference>
<feature type="region of interest" description="Disordered" evidence="7">
    <location>
        <begin position="648"/>
        <end position="679"/>
    </location>
</feature>
<comment type="subcellular location">
    <subcellularLocation>
        <location evidence="1">Cell membrane</location>
        <topology evidence="1">Multi-pass membrane protein</topology>
    </subcellularLocation>
</comment>
<dbReference type="GO" id="GO:0016887">
    <property type="term" value="F:ATP hydrolysis activity"/>
    <property type="evidence" value="ECO:0007669"/>
    <property type="project" value="InterPro"/>
</dbReference>
<keyword evidence="12" id="KW-1185">Reference proteome</keyword>
<proteinExistence type="predicted"/>
<dbReference type="Pfam" id="PF00005">
    <property type="entry name" value="ABC_tran"/>
    <property type="match status" value="1"/>
</dbReference>
<feature type="transmembrane region" description="Helical" evidence="8">
    <location>
        <begin position="184"/>
        <end position="207"/>
    </location>
</feature>
<dbReference type="EMBL" id="RBAM01000012">
    <property type="protein sequence ID" value="RKN65412.1"/>
    <property type="molecule type" value="Genomic_DNA"/>
</dbReference>
<evidence type="ECO:0000259" key="10">
    <source>
        <dbReference type="PROSITE" id="PS50929"/>
    </source>
</evidence>
<dbReference type="GO" id="GO:0015421">
    <property type="term" value="F:ABC-type oligopeptide transporter activity"/>
    <property type="evidence" value="ECO:0007669"/>
    <property type="project" value="TreeGrafter"/>
</dbReference>
<evidence type="ECO:0000256" key="8">
    <source>
        <dbReference type="SAM" id="Phobius"/>
    </source>
</evidence>
<dbReference type="AlphaFoldDB" id="A0A3B0AYG3"/>
<name>A0A3B0AYG3_9ACTN</name>
<keyword evidence="4 11" id="KW-0067">ATP-binding</keyword>
<feature type="transmembrane region" description="Helical" evidence="8">
    <location>
        <begin position="213"/>
        <end position="232"/>
    </location>
</feature>
<feature type="domain" description="ABC transporter" evidence="9">
    <location>
        <begin position="392"/>
        <end position="633"/>
    </location>
</feature>
<evidence type="ECO:0000256" key="2">
    <source>
        <dbReference type="ARBA" id="ARBA00022692"/>
    </source>
</evidence>
<dbReference type="GO" id="GO:0005886">
    <property type="term" value="C:plasma membrane"/>
    <property type="evidence" value="ECO:0007669"/>
    <property type="project" value="UniProtKB-SubCell"/>
</dbReference>
<dbReference type="InterPro" id="IPR039421">
    <property type="entry name" value="Type_1_exporter"/>
</dbReference>
<evidence type="ECO:0000256" key="5">
    <source>
        <dbReference type="ARBA" id="ARBA00022989"/>
    </source>
</evidence>
<dbReference type="InterPro" id="IPR003439">
    <property type="entry name" value="ABC_transporter-like_ATP-bd"/>
</dbReference>
<evidence type="ECO:0000313" key="12">
    <source>
        <dbReference type="Proteomes" id="UP000270343"/>
    </source>
</evidence>
<feature type="compositionally biased region" description="Low complexity" evidence="7">
    <location>
        <begin position="648"/>
        <end position="672"/>
    </location>
</feature>
<dbReference type="Gene3D" id="3.40.50.300">
    <property type="entry name" value="P-loop containing nucleotide triphosphate hydrolases"/>
    <property type="match status" value="1"/>
</dbReference>
<dbReference type="OrthoDB" id="9806127at2"/>
<dbReference type="CDD" id="cd03228">
    <property type="entry name" value="ABCC_MRP_Like"/>
    <property type="match status" value="1"/>
</dbReference>
<dbReference type="InterPro" id="IPR027417">
    <property type="entry name" value="P-loop_NTPase"/>
</dbReference>
<dbReference type="PROSITE" id="PS50893">
    <property type="entry name" value="ABC_TRANSPORTER_2"/>
    <property type="match status" value="1"/>
</dbReference>
<protein>
    <submittedName>
        <fullName evidence="11">ABC transporter ATP-binding protein</fullName>
    </submittedName>
</protein>
<dbReference type="PANTHER" id="PTHR43394">
    <property type="entry name" value="ATP-DEPENDENT PERMEASE MDL1, MITOCHONDRIAL"/>
    <property type="match status" value="1"/>
</dbReference>
<evidence type="ECO:0000256" key="4">
    <source>
        <dbReference type="ARBA" id="ARBA00022840"/>
    </source>
</evidence>
<reference evidence="11 12" key="1">
    <citation type="journal article" date="2015" name="Antonie Van Leeuwenhoek">
        <title>Streptomyces klenkii sp. nov., isolated from deep marine sediment.</title>
        <authorList>
            <person name="Veyisoglu A."/>
            <person name="Sahin N."/>
        </authorList>
    </citation>
    <scope>NUCLEOTIDE SEQUENCE [LARGE SCALE GENOMIC DNA]</scope>
    <source>
        <strain evidence="11 12">KCTC 29202</strain>
    </source>
</reference>
<evidence type="ECO:0000256" key="6">
    <source>
        <dbReference type="ARBA" id="ARBA00023136"/>
    </source>
</evidence>
<keyword evidence="5 8" id="KW-1133">Transmembrane helix</keyword>
<organism evidence="11 12">
    <name type="scientific">Streptomyces klenkii</name>
    <dbReference type="NCBI Taxonomy" id="1420899"/>
    <lineage>
        <taxon>Bacteria</taxon>
        <taxon>Bacillati</taxon>
        <taxon>Actinomycetota</taxon>
        <taxon>Actinomycetes</taxon>
        <taxon>Kitasatosporales</taxon>
        <taxon>Streptomycetaceae</taxon>
        <taxon>Streptomyces</taxon>
    </lineage>
</organism>
<feature type="transmembrane region" description="Helical" evidence="8">
    <location>
        <begin position="115"/>
        <end position="136"/>
    </location>
</feature>